<sequence>MEKSKQLKPPSNYPFIEYTEGIPLREFLPISEDKALRFFTQICLGLSHIIEVGHKPSSITIDDILVSIYQNDQIAYLASQYDDTPNAFSLGQLLKQMLNRPAPQAPLCKN</sequence>
<reference evidence="1" key="1">
    <citation type="submission" date="2019-06" db="EMBL/GenBank/DDBJ databases">
        <authorList>
            <person name="Zheng W."/>
        </authorList>
    </citation>
    <scope>NUCLEOTIDE SEQUENCE</scope>
    <source>
        <strain evidence="1">QDHG01</strain>
    </source>
</reference>
<dbReference type="SUPFAM" id="SSF56112">
    <property type="entry name" value="Protein kinase-like (PK-like)"/>
    <property type="match status" value="1"/>
</dbReference>
<dbReference type="EMBL" id="RRYP01009445">
    <property type="protein sequence ID" value="TNV79064.1"/>
    <property type="molecule type" value="Genomic_DNA"/>
</dbReference>
<dbReference type="Proteomes" id="UP000785679">
    <property type="component" value="Unassembled WGS sequence"/>
</dbReference>
<accession>A0A8J8NQR6</accession>
<dbReference type="AlphaFoldDB" id="A0A8J8NQR6"/>
<proteinExistence type="predicted"/>
<protein>
    <submittedName>
        <fullName evidence="1">Uncharacterized protein</fullName>
    </submittedName>
</protein>
<keyword evidence="2" id="KW-1185">Reference proteome</keyword>
<comment type="caution">
    <text evidence="1">The sequence shown here is derived from an EMBL/GenBank/DDBJ whole genome shotgun (WGS) entry which is preliminary data.</text>
</comment>
<evidence type="ECO:0000313" key="1">
    <source>
        <dbReference type="EMBL" id="TNV79064.1"/>
    </source>
</evidence>
<gene>
    <name evidence="1" type="ORF">FGO68_gene1019</name>
</gene>
<evidence type="ECO:0000313" key="2">
    <source>
        <dbReference type="Proteomes" id="UP000785679"/>
    </source>
</evidence>
<name>A0A8J8NQR6_HALGN</name>
<organism evidence="1 2">
    <name type="scientific">Halteria grandinella</name>
    <dbReference type="NCBI Taxonomy" id="5974"/>
    <lineage>
        <taxon>Eukaryota</taxon>
        <taxon>Sar</taxon>
        <taxon>Alveolata</taxon>
        <taxon>Ciliophora</taxon>
        <taxon>Intramacronucleata</taxon>
        <taxon>Spirotrichea</taxon>
        <taxon>Stichotrichia</taxon>
        <taxon>Sporadotrichida</taxon>
        <taxon>Halteriidae</taxon>
        <taxon>Halteria</taxon>
    </lineage>
</organism>
<dbReference type="InterPro" id="IPR011009">
    <property type="entry name" value="Kinase-like_dom_sf"/>
</dbReference>